<name>A0ABX7VPU6_XENBU</name>
<keyword evidence="1" id="KW-1133">Transmembrane helix</keyword>
<evidence type="ECO:0000256" key="1">
    <source>
        <dbReference type="SAM" id="Phobius"/>
    </source>
</evidence>
<keyword evidence="1" id="KW-0472">Membrane</keyword>
<keyword evidence="1" id="KW-0812">Transmembrane</keyword>
<keyword evidence="3" id="KW-1185">Reference proteome</keyword>
<organism evidence="2 3">
    <name type="scientific">Xenorhabdus budapestensis</name>
    <dbReference type="NCBI Taxonomy" id="290110"/>
    <lineage>
        <taxon>Bacteria</taxon>
        <taxon>Pseudomonadati</taxon>
        <taxon>Pseudomonadota</taxon>
        <taxon>Gammaproteobacteria</taxon>
        <taxon>Enterobacterales</taxon>
        <taxon>Morganellaceae</taxon>
        <taxon>Xenorhabdus</taxon>
    </lineage>
</organism>
<proteinExistence type="predicted"/>
<dbReference type="Proteomes" id="UP000665047">
    <property type="component" value="Chromosome"/>
</dbReference>
<protein>
    <recommendedName>
        <fullName evidence="4">Toxin CptA</fullName>
    </recommendedName>
</protein>
<feature type="transmembrane region" description="Helical" evidence="1">
    <location>
        <begin position="12"/>
        <end position="31"/>
    </location>
</feature>
<dbReference type="EMBL" id="CP072455">
    <property type="protein sequence ID" value="QTL41762.1"/>
    <property type="molecule type" value="Genomic_DNA"/>
</dbReference>
<sequence>MWHSELRVSLRTRLFSSGVHGVIALAALLAPWFANSFYVWLLLPIIISIVASWIRSQRNIMQCQGKLILFRGNKVHWQKERWKMTQPPWLSRYGIMLTLRAFEQTESFCLPSNIRLWVASDSVSVEAWRSFSQIMRSTELWKEKVKAERS</sequence>
<dbReference type="InterPro" id="IPR009883">
    <property type="entry name" value="YgfX"/>
</dbReference>
<accession>A0ABX7VPU6</accession>
<gene>
    <name evidence="2" type="ORF">HGO23_15285</name>
</gene>
<reference evidence="2 3" key="1">
    <citation type="submission" date="2021-03" db="EMBL/GenBank/DDBJ databases">
        <title>Complete Genome Sequence Data of Xenorhabdus budapestensis strain C72, a Candidate Biological Control Agent, from China.</title>
        <authorList>
            <person name="LI B."/>
            <person name="WANG S."/>
            <person name="QIU D."/>
        </authorList>
    </citation>
    <scope>NUCLEOTIDE SEQUENCE [LARGE SCALE GENOMIC DNA]</scope>
    <source>
        <strain evidence="2 3">C-7-2</strain>
    </source>
</reference>
<feature type="transmembrane region" description="Helical" evidence="1">
    <location>
        <begin position="37"/>
        <end position="54"/>
    </location>
</feature>
<evidence type="ECO:0000313" key="3">
    <source>
        <dbReference type="Proteomes" id="UP000665047"/>
    </source>
</evidence>
<dbReference type="Pfam" id="PF07254">
    <property type="entry name" value="Cpta_toxin"/>
    <property type="match status" value="1"/>
</dbReference>
<evidence type="ECO:0000313" key="2">
    <source>
        <dbReference type="EMBL" id="QTL41762.1"/>
    </source>
</evidence>
<evidence type="ECO:0008006" key="4">
    <source>
        <dbReference type="Google" id="ProtNLM"/>
    </source>
</evidence>